<keyword evidence="2" id="KW-1185">Reference proteome</keyword>
<proteinExistence type="predicted"/>
<dbReference type="AlphaFoldDB" id="A0A7I4YK00"/>
<evidence type="ECO:0000313" key="3">
    <source>
        <dbReference type="WBParaSite" id="HCON_00110230-00001"/>
    </source>
</evidence>
<keyword evidence="1" id="KW-0472">Membrane</keyword>
<organism evidence="2 3">
    <name type="scientific">Haemonchus contortus</name>
    <name type="common">Barber pole worm</name>
    <dbReference type="NCBI Taxonomy" id="6289"/>
    <lineage>
        <taxon>Eukaryota</taxon>
        <taxon>Metazoa</taxon>
        <taxon>Ecdysozoa</taxon>
        <taxon>Nematoda</taxon>
        <taxon>Chromadorea</taxon>
        <taxon>Rhabditida</taxon>
        <taxon>Rhabditina</taxon>
        <taxon>Rhabditomorpha</taxon>
        <taxon>Strongyloidea</taxon>
        <taxon>Trichostrongylidae</taxon>
        <taxon>Haemonchus</taxon>
    </lineage>
</organism>
<keyword evidence="1" id="KW-1133">Transmembrane helix</keyword>
<accession>A0A7I4YK00</accession>
<evidence type="ECO:0000256" key="1">
    <source>
        <dbReference type="SAM" id="Phobius"/>
    </source>
</evidence>
<dbReference type="WBParaSite" id="HCON_00110230-00001">
    <property type="protein sequence ID" value="HCON_00110230-00001"/>
    <property type="gene ID" value="HCON_00110230"/>
</dbReference>
<evidence type="ECO:0000313" key="2">
    <source>
        <dbReference type="Proteomes" id="UP000025227"/>
    </source>
</evidence>
<name>A0A7I4YK00_HAECO</name>
<protein>
    <submittedName>
        <fullName evidence="3">Kinesin motor domain-containing protein</fullName>
    </submittedName>
</protein>
<feature type="transmembrane region" description="Helical" evidence="1">
    <location>
        <begin position="80"/>
        <end position="96"/>
    </location>
</feature>
<dbReference type="Proteomes" id="UP000025227">
    <property type="component" value="Unplaced"/>
</dbReference>
<keyword evidence="1" id="KW-0812">Transmembrane</keyword>
<reference evidence="3" key="1">
    <citation type="submission" date="2020-12" db="UniProtKB">
        <authorList>
            <consortium name="WormBaseParasite"/>
        </authorList>
    </citation>
    <scope>IDENTIFICATION</scope>
    <source>
        <strain evidence="3">MHco3</strain>
    </source>
</reference>
<sequence>MQVHRGIQKFELRQRTNIRDAVAYAKKSKTSTTQPTSARPIDGVAGYVLTTLDADGSRASVVKNLLEMIMSMHADGSRCMLVYVGVCMCVVCYVCLTRNR</sequence>